<evidence type="ECO:0000313" key="3">
    <source>
        <dbReference type="Proteomes" id="UP000257109"/>
    </source>
</evidence>
<name>A0A371FLL9_MUCPR</name>
<organism evidence="2 3">
    <name type="scientific">Mucuna pruriens</name>
    <name type="common">Velvet bean</name>
    <name type="synonym">Dolichos pruriens</name>
    <dbReference type="NCBI Taxonomy" id="157652"/>
    <lineage>
        <taxon>Eukaryota</taxon>
        <taxon>Viridiplantae</taxon>
        <taxon>Streptophyta</taxon>
        <taxon>Embryophyta</taxon>
        <taxon>Tracheophyta</taxon>
        <taxon>Spermatophyta</taxon>
        <taxon>Magnoliopsida</taxon>
        <taxon>eudicotyledons</taxon>
        <taxon>Gunneridae</taxon>
        <taxon>Pentapetalae</taxon>
        <taxon>rosids</taxon>
        <taxon>fabids</taxon>
        <taxon>Fabales</taxon>
        <taxon>Fabaceae</taxon>
        <taxon>Papilionoideae</taxon>
        <taxon>50 kb inversion clade</taxon>
        <taxon>NPAAA clade</taxon>
        <taxon>indigoferoid/millettioid clade</taxon>
        <taxon>Phaseoleae</taxon>
        <taxon>Mucuna</taxon>
    </lineage>
</organism>
<keyword evidence="1" id="KW-1133">Transmembrane helix</keyword>
<dbReference type="STRING" id="157652.A0A371FLL9"/>
<gene>
    <name evidence="2" type="ORF">CR513_40423</name>
</gene>
<proteinExistence type="predicted"/>
<dbReference type="OrthoDB" id="10476404at2759"/>
<evidence type="ECO:0000256" key="1">
    <source>
        <dbReference type="SAM" id="Phobius"/>
    </source>
</evidence>
<dbReference type="EMBL" id="QJKJ01008609">
    <property type="protein sequence ID" value="RDX79184.1"/>
    <property type="molecule type" value="Genomic_DNA"/>
</dbReference>
<protein>
    <submittedName>
        <fullName evidence="2">Uncharacterized protein</fullName>
    </submittedName>
</protein>
<reference evidence="2" key="1">
    <citation type="submission" date="2018-05" db="EMBL/GenBank/DDBJ databases">
        <title>Draft genome of Mucuna pruriens seed.</title>
        <authorList>
            <person name="Nnadi N.E."/>
            <person name="Vos R."/>
            <person name="Hasami M.H."/>
            <person name="Devisetty U.K."/>
            <person name="Aguiy J.C."/>
        </authorList>
    </citation>
    <scope>NUCLEOTIDE SEQUENCE [LARGE SCALE GENOMIC DNA]</scope>
    <source>
        <strain evidence="2">JCA_2017</strain>
    </source>
</reference>
<feature type="transmembrane region" description="Helical" evidence="1">
    <location>
        <begin position="9"/>
        <end position="28"/>
    </location>
</feature>
<dbReference type="InterPro" id="IPR010530">
    <property type="entry name" value="B12D"/>
</dbReference>
<feature type="non-terminal residue" evidence="2">
    <location>
        <position position="74"/>
    </location>
</feature>
<dbReference type="Proteomes" id="UP000257109">
    <property type="component" value="Unassembled WGS sequence"/>
</dbReference>
<keyword evidence="1" id="KW-0812">Transmembrane</keyword>
<evidence type="ECO:0000313" key="2">
    <source>
        <dbReference type="EMBL" id="RDX79184.1"/>
    </source>
</evidence>
<comment type="caution">
    <text evidence="2">The sequence shown here is derived from an EMBL/GenBank/DDBJ whole genome shotgun (WGS) entry which is preliminary data.</text>
</comment>
<dbReference type="Pfam" id="PF06522">
    <property type="entry name" value="B12D"/>
    <property type="match status" value="1"/>
</dbReference>
<dbReference type="AlphaFoldDB" id="A0A371FLL9"/>
<keyword evidence="3" id="KW-1185">Reference proteome</keyword>
<accession>A0A371FLL9</accession>
<keyword evidence="1" id="KW-0472">Membrane</keyword>
<sequence length="74" mass="8731">MGRWMKPEVYPLVGAMTFVTTMVVFQLSRNLLTNPDSDAIWECWREIQRTWPQEVPSYLTTRDYAHHQSLLQCG</sequence>